<evidence type="ECO:0000256" key="3">
    <source>
        <dbReference type="ARBA" id="ARBA00022692"/>
    </source>
</evidence>
<feature type="transmembrane region" description="Helical" evidence="6">
    <location>
        <begin position="298"/>
        <end position="315"/>
    </location>
</feature>
<organism evidence="8 9">
    <name type="scientific">Sphingomonas arantia</name>
    <dbReference type="NCBI Taxonomy" id="1460676"/>
    <lineage>
        <taxon>Bacteria</taxon>
        <taxon>Pseudomonadati</taxon>
        <taxon>Pseudomonadota</taxon>
        <taxon>Alphaproteobacteria</taxon>
        <taxon>Sphingomonadales</taxon>
        <taxon>Sphingomonadaceae</taxon>
        <taxon>Sphingomonas</taxon>
    </lineage>
</organism>
<dbReference type="Gene3D" id="1.20.1250.20">
    <property type="entry name" value="MFS general substrate transporter like domains"/>
    <property type="match status" value="2"/>
</dbReference>
<gene>
    <name evidence="8" type="ORF">ACFSGX_15835</name>
</gene>
<name>A0ABW4TZR9_9SPHN</name>
<keyword evidence="3 6" id="KW-0812">Transmembrane</keyword>
<evidence type="ECO:0000256" key="2">
    <source>
        <dbReference type="ARBA" id="ARBA00022448"/>
    </source>
</evidence>
<evidence type="ECO:0000256" key="6">
    <source>
        <dbReference type="SAM" id="Phobius"/>
    </source>
</evidence>
<feature type="transmembrane region" description="Helical" evidence="6">
    <location>
        <begin position="140"/>
        <end position="164"/>
    </location>
</feature>
<accession>A0ABW4TZR9</accession>
<dbReference type="InterPro" id="IPR036259">
    <property type="entry name" value="MFS_trans_sf"/>
</dbReference>
<protein>
    <submittedName>
        <fullName evidence="8">MFS transporter</fullName>
    </submittedName>
</protein>
<feature type="transmembrane region" description="Helical" evidence="6">
    <location>
        <begin position="497"/>
        <end position="517"/>
    </location>
</feature>
<sequence>MMENDARPGGYRWYVLGLFTIVYAFNFIDRQIVTILAPYLKADLGLTDAQIGLLFGTAFALFYALFGLPLARLADGWHRVRTLSIGLGLWSAMTAVSGTAGNFGQLALARVGVGIGEASASPSAFSILQDYFPKAQRATALAIYSSGIYLGAGASLMIGGHIVATWDRLFPAGTAPFGLAGWQAAYMAVGLPGLLLALLVVTTVREPVRGAIDGHPHPGEPHPFRAAFRELGTLFPPFSILTLRRLGARPAAIRTNLMMLAAIVVAAILIVWVTDGLLAPAKRAAIFRIGDTAITTNMVQWTAIAIGAYAVASWIQSVRLRDPTTASLMIGSPSFVAVAVAGGLLSFGSYGLSAFIYLYGTTYLGMQPADGFTIGAIAAVAGGLGTMLGGVIADAARRRHPAGRLYVAASAAAISAVLTVVQYLTADLATFYVLNFAATLCLTMWLGPTFATGQDHVLPRMRGTATAVQFLGINLIGLGLGPYWIGLVSDITGSLRVAIMTAVVPIPIVIALFLFAARRLSAAEARVANLAAATR</sequence>
<dbReference type="PANTHER" id="PTHR23505">
    <property type="entry name" value="SPINSTER"/>
    <property type="match status" value="1"/>
</dbReference>
<evidence type="ECO:0000313" key="8">
    <source>
        <dbReference type="EMBL" id="MFD1952245.1"/>
    </source>
</evidence>
<evidence type="ECO:0000256" key="5">
    <source>
        <dbReference type="ARBA" id="ARBA00023136"/>
    </source>
</evidence>
<feature type="transmembrane region" description="Helical" evidence="6">
    <location>
        <begin position="431"/>
        <end position="451"/>
    </location>
</feature>
<dbReference type="PROSITE" id="PS50850">
    <property type="entry name" value="MFS"/>
    <property type="match status" value="1"/>
</dbReference>
<feature type="domain" description="Major facilitator superfamily (MFS) profile" evidence="7">
    <location>
        <begin position="15"/>
        <end position="519"/>
    </location>
</feature>
<feature type="transmembrane region" description="Helical" evidence="6">
    <location>
        <begin position="335"/>
        <end position="360"/>
    </location>
</feature>
<comment type="caution">
    <text evidence="8">The sequence shown here is derived from an EMBL/GenBank/DDBJ whole genome shotgun (WGS) entry which is preliminary data.</text>
</comment>
<evidence type="ECO:0000256" key="1">
    <source>
        <dbReference type="ARBA" id="ARBA00004141"/>
    </source>
</evidence>
<dbReference type="EMBL" id="JBHUGS010000005">
    <property type="protein sequence ID" value="MFD1952245.1"/>
    <property type="molecule type" value="Genomic_DNA"/>
</dbReference>
<dbReference type="PANTHER" id="PTHR23505:SF79">
    <property type="entry name" value="PROTEIN SPINSTER"/>
    <property type="match status" value="1"/>
</dbReference>
<keyword evidence="2" id="KW-0813">Transport</keyword>
<dbReference type="RefSeq" id="WP_380931296.1">
    <property type="nucleotide sequence ID" value="NZ_JBHUGS010000005.1"/>
</dbReference>
<evidence type="ECO:0000256" key="4">
    <source>
        <dbReference type="ARBA" id="ARBA00022989"/>
    </source>
</evidence>
<comment type="subcellular location">
    <subcellularLocation>
        <location evidence="1">Membrane</location>
        <topology evidence="1">Multi-pass membrane protein</topology>
    </subcellularLocation>
</comment>
<dbReference type="InterPro" id="IPR020846">
    <property type="entry name" value="MFS_dom"/>
</dbReference>
<evidence type="ECO:0000259" key="7">
    <source>
        <dbReference type="PROSITE" id="PS50850"/>
    </source>
</evidence>
<proteinExistence type="predicted"/>
<keyword evidence="4 6" id="KW-1133">Transmembrane helix</keyword>
<evidence type="ECO:0000313" key="9">
    <source>
        <dbReference type="Proteomes" id="UP001597400"/>
    </source>
</evidence>
<keyword evidence="5 6" id="KW-0472">Membrane</keyword>
<dbReference type="InterPro" id="IPR044770">
    <property type="entry name" value="MFS_spinster-like"/>
</dbReference>
<reference evidence="9" key="1">
    <citation type="journal article" date="2019" name="Int. J. Syst. Evol. Microbiol.">
        <title>The Global Catalogue of Microorganisms (GCM) 10K type strain sequencing project: providing services to taxonomists for standard genome sequencing and annotation.</title>
        <authorList>
            <consortium name="The Broad Institute Genomics Platform"/>
            <consortium name="The Broad Institute Genome Sequencing Center for Infectious Disease"/>
            <person name="Wu L."/>
            <person name="Ma J."/>
        </authorList>
    </citation>
    <scope>NUCLEOTIDE SEQUENCE [LARGE SCALE GENOMIC DNA]</scope>
    <source>
        <strain evidence="9">CGMCC 1.12702</strain>
    </source>
</reference>
<feature type="transmembrane region" description="Helical" evidence="6">
    <location>
        <begin position="49"/>
        <end position="71"/>
    </location>
</feature>
<dbReference type="InterPro" id="IPR011701">
    <property type="entry name" value="MFS"/>
</dbReference>
<feature type="transmembrane region" description="Helical" evidence="6">
    <location>
        <begin position="12"/>
        <end position="29"/>
    </location>
</feature>
<feature type="transmembrane region" description="Helical" evidence="6">
    <location>
        <begin position="184"/>
        <end position="204"/>
    </location>
</feature>
<feature type="transmembrane region" description="Helical" evidence="6">
    <location>
        <begin position="405"/>
        <end position="425"/>
    </location>
</feature>
<feature type="transmembrane region" description="Helical" evidence="6">
    <location>
        <begin position="372"/>
        <end position="393"/>
    </location>
</feature>
<dbReference type="Proteomes" id="UP001597400">
    <property type="component" value="Unassembled WGS sequence"/>
</dbReference>
<feature type="transmembrane region" description="Helical" evidence="6">
    <location>
        <begin position="463"/>
        <end position="485"/>
    </location>
</feature>
<keyword evidence="9" id="KW-1185">Reference proteome</keyword>
<feature type="transmembrane region" description="Helical" evidence="6">
    <location>
        <begin position="257"/>
        <end position="278"/>
    </location>
</feature>
<dbReference type="SUPFAM" id="SSF103473">
    <property type="entry name" value="MFS general substrate transporter"/>
    <property type="match status" value="2"/>
</dbReference>
<dbReference type="Pfam" id="PF07690">
    <property type="entry name" value="MFS_1"/>
    <property type="match status" value="1"/>
</dbReference>